<reference evidence="1" key="1">
    <citation type="submission" date="2021-01" db="EMBL/GenBank/DDBJ databases">
        <title>Novel species in genus Nocardioides.</title>
        <authorList>
            <person name="Zhang G."/>
        </authorList>
    </citation>
    <scope>NUCLEOTIDE SEQUENCE</scope>
    <source>
        <strain evidence="1">Zg-536</strain>
    </source>
</reference>
<keyword evidence="2" id="KW-1185">Reference proteome</keyword>
<proteinExistence type="predicted"/>
<dbReference type="AlphaFoldDB" id="A0A939BTJ6"/>
<accession>A0A939BTJ6</accession>
<comment type="caution">
    <text evidence="1">The sequence shown here is derived from an EMBL/GenBank/DDBJ whole genome shotgun (WGS) entry which is preliminary data.</text>
</comment>
<organism evidence="1 2">
    <name type="scientific">Nocardioides faecalis</name>
    <dbReference type="NCBI Taxonomy" id="2803858"/>
    <lineage>
        <taxon>Bacteria</taxon>
        <taxon>Bacillati</taxon>
        <taxon>Actinomycetota</taxon>
        <taxon>Actinomycetes</taxon>
        <taxon>Propionibacteriales</taxon>
        <taxon>Nocardioidaceae</taxon>
        <taxon>Nocardioides</taxon>
    </lineage>
</organism>
<gene>
    <name evidence="1" type="ORF">JK386_12465</name>
</gene>
<evidence type="ECO:0000313" key="1">
    <source>
        <dbReference type="EMBL" id="MBM9460719.1"/>
    </source>
</evidence>
<protein>
    <submittedName>
        <fullName evidence="1">Uncharacterized protein</fullName>
    </submittedName>
</protein>
<evidence type="ECO:0000313" key="2">
    <source>
        <dbReference type="Proteomes" id="UP000663791"/>
    </source>
</evidence>
<dbReference type="RefSeq" id="WP_205292025.1">
    <property type="nucleotide sequence ID" value="NZ_CP074406.1"/>
</dbReference>
<dbReference type="Proteomes" id="UP000663791">
    <property type="component" value="Unassembled WGS sequence"/>
</dbReference>
<dbReference type="EMBL" id="JAERTX010000010">
    <property type="protein sequence ID" value="MBM9460719.1"/>
    <property type="molecule type" value="Genomic_DNA"/>
</dbReference>
<sequence length="350" mass="36753">MSRPHAVAPTHRRLLVGVVVLALLAVAAVVLVWSRSSSYDGASRAAQRYVDLVASGKGPDLSRLAAMTAGGGSPERDDAADLLAGAEQRIKVLDLAGPKRAGRAVDLPGDLDLEDLVEVEVRYRLAGSEHTWPLVLGRQDGEWRVAVPMLGSVAWDEPALQGLDSEIRLGAVVLDRRPRSGAGEQVVAGGQGAVGEVQPLYPAVYAFDKRIGAWFASARTRVSVLPGEPSAQPAVTLEATGATLEALADDLTDRAEACDGQEAFARCPFFDLVATPRAGGGDPYASGWWQGLVGEPEITVEGTTARFSGAFRYEARSGSRTMRFTGEADVALSSLEAGPTLGAPEVERAG</sequence>
<name>A0A939BTJ6_9ACTN</name>